<sequence length="85" mass="9948">MKYVQRLRPHLLGSKQTYTVIKKLYTVCRTIIAICIKQLLHLPNSKISMLDTLPNTMPDENMNEILHSLQLQELIPVFESKYSMM</sequence>
<protein>
    <submittedName>
        <fullName evidence="1">Uncharacterized protein</fullName>
    </submittedName>
</protein>
<name>E9J4M9_SOLIN</name>
<dbReference type="HOGENOM" id="CLU_2519093_0_0_1"/>
<dbReference type="EMBL" id="GL768108">
    <property type="protein sequence ID" value="EFZ12224.1"/>
    <property type="molecule type" value="Genomic_DNA"/>
</dbReference>
<feature type="non-terminal residue" evidence="1">
    <location>
        <position position="85"/>
    </location>
</feature>
<dbReference type="AlphaFoldDB" id="E9J4M9"/>
<proteinExistence type="predicted"/>
<accession>E9J4M9</accession>
<evidence type="ECO:0000313" key="1">
    <source>
        <dbReference type="EMBL" id="EFZ12224.1"/>
    </source>
</evidence>
<organism>
    <name type="scientific">Solenopsis invicta</name>
    <name type="common">Red imported fire ant</name>
    <name type="synonym">Solenopsis wagneri</name>
    <dbReference type="NCBI Taxonomy" id="13686"/>
    <lineage>
        <taxon>Eukaryota</taxon>
        <taxon>Metazoa</taxon>
        <taxon>Ecdysozoa</taxon>
        <taxon>Arthropoda</taxon>
        <taxon>Hexapoda</taxon>
        <taxon>Insecta</taxon>
        <taxon>Pterygota</taxon>
        <taxon>Neoptera</taxon>
        <taxon>Endopterygota</taxon>
        <taxon>Hymenoptera</taxon>
        <taxon>Apocrita</taxon>
        <taxon>Aculeata</taxon>
        <taxon>Formicoidea</taxon>
        <taxon>Formicidae</taxon>
        <taxon>Myrmicinae</taxon>
        <taxon>Solenopsis</taxon>
    </lineage>
</organism>
<reference evidence="1" key="1">
    <citation type="journal article" date="2011" name="Proc. Natl. Acad. Sci. U.S.A.">
        <title>The genome of the fire ant Solenopsis invicta.</title>
        <authorList>
            <person name="Wurm Y."/>
            <person name="Wang J."/>
            <person name="Riba-Grognuz O."/>
            <person name="Corona M."/>
            <person name="Nygaard S."/>
            <person name="Hunt B.G."/>
            <person name="Ingram K.K."/>
            <person name="Falquet L."/>
            <person name="Nipitwattanaphon M."/>
            <person name="Gotzek D."/>
            <person name="Dijkstra M.B."/>
            <person name="Oettler J."/>
            <person name="Comtesse F."/>
            <person name="Shih C.J."/>
            <person name="Wu W.J."/>
            <person name="Yang C.C."/>
            <person name="Thomas J."/>
            <person name="Beaudoing E."/>
            <person name="Pradervand S."/>
            <person name="Flegel V."/>
            <person name="Cook E.D."/>
            <person name="Fabbretti R."/>
            <person name="Stockinger H."/>
            <person name="Long L."/>
            <person name="Farmerie W.G."/>
            <person name="Oakey J."/>
            <person name="Boomsma J.J."/>
            <person name="Pamilo P."/>
            <person name="Yi S.V."/>
            <person name="Heinze J."/>
            <person name="Goodisman M.A."/>
            <person name="Farinelli L."/>
            <person name="Harshman K."/>
            <person name="Hulo N."/>
            <person name="Cerutti L."/>
            <person name="Xenarios I."/>
            <person name="Shoemaker D."/>
            <person name="Keller L."/>
        </authorList>
    </citation>
    <scope>NUCLEOTIDE SEQUENCE [LARGE SCALE GENOMIC DNA]</scope>
</reference>
<gene>
    <name evidence="1" type="ORF">SINV_10622</name>
</gene>